<comment type="caution">
    <text evidence="1">The sequence shown here is derived from an EMBL/GenBank/DDBJ whole genome shotgun (WGS) entry which is preliminary data.</text>
</comment>
<reference evidence="1 2" key="1">
    <citation type="submission" date="2020-09" db="EMBL/GenBank/DDBJ databases">
        <title>De no assembly of potato wild relative species, Solanum commersonii.</title>
        <authorList>
            <person name="Cho K."/>
        </authorList>
    </citation>
    <scope>NUCLEOTIDE SEQUENCE [LARGE SCALE GENOMIC DNA]</scope>
    <source>
        <strain evidence="1">LZ3.2</strain>
        <tissue evidence="1">Leaf</tissue>
    </source>
</reference>
<dbReference type="EMBL" id="JACXVP010000010">
    <property type="protein sequence ID" value="KAG5581472.1"/>
    <property type="molecule type" value="Genomic_DNA"/>
</dbReference>
<organism evidence="1 2">
    <name type="scientific">Solanum commersonii</name>
    <name type="common">Commerson's wild potato</name>
    <name type="synonym">Commerson's nightshade</name>
    <dbReference type="NCBI Taxonomy" id="4109"/>
    <lineage>
        <taxon>Eukaryota</taxon>
        <taxon>Viridiplantae</taxon>
        <taxon>Streptophyta</taxon>
        <taxon>Embryophyta</taxon>
        <taxon>Tracheophyta</taxon>
        <taxon>Spermatophyta</taxon>
        <taxon>Magnoliopsida</taxon>
        <taxon>eudicotyledons</taxon>
        <taxon>Gunneridae</taxon>
        <taxon>Pentapetalae</taxon>
        <taxon>asterids</taxon>
        <taxon>lamiids</taxon>
        <taxon>Solanales</taxon>
        <taxon>Solanaceae</taxon>
        <taxon>Solanoideae</taxon>
        <taxon>Solaneae</taxon>
        <taxon>Solanum</taxon>
    </lineage>
</organism>
<accession>A0A9J5X317</accession>
<dbReference type="AlphaFoldDB" id="A0A9J5X317"/>
<evidence type="ECO:0000313" key="2">
    <source>
        <dbReference type="Proteomes" id="UP000824120"/>
    </source>
</evidence>
<proteinExistence type="predicted"/>
<sequence>MGDALKSSETTTIENIRKIRSGEGGLTLLTDDVMDVSNEISENDVVDTAMPQSVRLLTKPYMDSLVDLVEIKSWTHLFMIKSPVLHEEQVREFYYNVDFVEDGSLNIWVGNKNLYLDEKLLGKIMEVPREGIRSVVRQSCTNKFVKECSKLPDMRRAGVQKKLMKGEYQLLFEFVNK</sequence>
<evidence type="ECO:0000313" key="1">
    <source>
        <dbReference type="EMBL" id="KAG5581472.1"/>
    </source>
</evidence>
<gene>
    <name evidence="1" type="ORF">H5410_052099</name>
</gene>
<protein>
    <submittedName>
        <fullName evidence="1">Uncharacterized protein</fullName>
    </submittedName>
</protein>
<keyword evidence="2" id="KW-1185">Reference proteome</keyword>
<feature type="non-terminal residue" evidence="1">
    <location>
        <position position="1"/>
    </location>
</feature>
<dbReference type="OrthoDB" id="1303972at2759"/>
<dbReference type="Proteomes" id="UP000824120">
    <property type="component" value="Chromosome 10"/>
</dbReference>
<name>A0A9J5X317_SOLCO</name>